<feature type="chain" id="PRO_5041020043" description="Carboxylic ester hydrolase" evidence="3">
    <location>
        <begin position="19"/>
        <end position="601"/>
    </location>
</feature>
<comment type="caution">
    <text evidence="5">The sequence shown here is derived from an EMBL/GenBank/DDBJ whole genome shotgun (WGS) entry which is preliminary data.</text>
</comment>
<reference evidence="5" key="2">
    <citation type="journal article" date="2023" name="IMA Fungus">
        <title>Comparative genomic study of the Penicillium genus elucidates a diverse pangenome and 15 lateral gene transfer events.</title>
        <authorList>
            <person name="Petersen C."/>
            <person name="Sorensen T."/>
            <person name="Nielsen M.R."/>
            <person name="Sondergaard T.E."/>
            <person name="Sorensen J.L."/>
            <person name="Fitzpatrick D.A."/>
            <person name="Frisvad J.C."/>
            <person name="Nielsen K.L."/>
        </authorList>
    </citation>
    <scope>NUCLEOTIDE SEQUENCE</scope>
    <source>
        <strain evidence="5">IBT 15544</strain>
    </source>
</reference>
<feature type="domain" description="Carboxylesterase type B" evidence="4">
    <location>
        <begin position="19"/>
        <end position="517"/>
    </location>
</feature>
<keyword evidence="3" id="KW-0732">Signal</keyword>
<dbReference type="OrthoDB" id="408631at2759"/>
<dbReference type="InterPro" id="IPR002018">
    <property type="entry name" value="CarbesteraseB"/>
</dbReference>
<dbReference type="SUPFAM" id="SSF53474">
    <property type="entry name" value="alpha/beta-Hydrolases"/>
    <property type="match status" value="1"/>
</dbReference>
<gene>
    <name evidence="5" type="ORF">N7498_004483</name>
</gene>
<dbReference type="AlphaFoldDB" id="A0A9W9MLT4"/>
<dbReference type="Gene3D" id="3.40.50.1820">
    <property type="entry name" value="alpha/beta hydrolase"/>
    <property type="match status" value="1"/>
</dbReference>
<name>A0A9W9MLT4_9EURO</name>
<accession>A0A9W9MLT4</accession>
<evidence type="ECO:0000313" key="6">
    <source>
        <dbReference type="Proteomes" id="UP001150904"/>
    </source>
</evidence>
<dbReference type="RefSeq" id="XP_058308083.1">
    <property type="nucleotide sequence ID" value="XM_058451545.1"/>
</dbReference>
<evidence type="ECO:0000256" key="3">
    <source>
        <dbReference type="RuleBase" id="RU361235"/>
    </source>
</evidence>
<dbReference type="GO" id="GO:0072330">
    <property type="term" value="P:monocarboxylic acid biosynthetic process"/>
    <property type="evidence" value="ECO:0007669"/>
    <property type="project" value="UniProtKB-ARBA"/>
</dbReference>
<feature type="signal peptide" evidence="3">
    <location>
        <begin position="1"/>
        <end position="18"/>
    </location>
</feature>
<keyword evidence="6" id="KW-1185">Reference proteome</keyword>
<dbReference type="GO" id="GO:0017000">
    <property type="term" value="P:antibiotic biosynthetic process"/>
    <property type="evidence" value="ECO:0007669"/>
    <property type="project" value="UniProtKB-ARBA"/>
</dbReference>
<evidence type="ECO:0000259" key="4">
    <source>
        <dbReference type="Pfam" id="PF00135"/>
    </source>
</evidence>
<comment type="similarity">
    <text evidence="1 3">Belongs to the type-B carboxylesterase/lipase family.</text>
</comment>
<sequence>MKLIFAAILPTFTAAALAPPSVTVDAGTLQGGQCENTQNAVFYKAIPYAEPPIGELRFEPPKAYNKQYPNGKLDATTAPASCIQFGAEFDATGTILEDCLYLDVWTPSNATKDSNLPVKVWIYGGSDTSGGISKGLFDGCNTAAEGSILVSINYRIGPLGFMALNSAGIYGNQGIQDLLLGLEWVQSNIAAFGGDPKKVLLFGQSAGAEDAFIIASLPQAPSFLNSVIMESGAGKKLLYNSTIQSVGKSYAQTLNCSPDDKACLQSKTVADLKKAFNSDVFLQEGIGAGGPLAITTSGTHAFYPYVDGDVIPEEPLSRGVQVPAVFGSNKNEGVIYVTAKVGNLSNGDSLTPALYKNFLRDNFGIAAALIEKYYPLSMFEALAGGNIHYGVFYAIAQVITDSDYKCVAYEGLVSAARNNIPVWTYQYTHNNTCPWLGTLKQLQGHPEEMALVGATHTSEIPFVFGNMNNQPLPGGTCNATEAEDQLSKQMMSLWTAMAENADPSTDAIQWPQFTLEKNVSSPGLIFADSTLSGQVDYKSCLLWNKVYNLIESGNGTATPIRGSGKPTASPSATYQTSGAATTGCVIWGVLTLDVILSIVFA</sequence>
<dbReference type="PROSITE" id="PS00941">
    <property type="entry name" value="CARBOXYLESTERASE_B_2"/>
    <property type="match status" value="1"/>
</dbReference>
<dbReference type="EMBL" id="JAPQKR010000012">
    <property type="protein sequence ID" value="KAJ5203604.1"/>
    <property type="molecule type" value="Genomic_DNA"/>
</dbReference>
<dbReference type="InterPro" id="IPR019819">
    <property type="entry name" value="Carboxylesterase_B_CS"/>
</dbReference>
<proteinExistence type="inferred from homology"/>
<dbReference type="Proteomes" id="UP001150904">
    <property type="component" value="Unassembled WGS sequence"/>
</dbReference>
<dbReference type="InterPro" id="IPR029058">
    <property type="entry name" value="AB_hydrolase_fold"/>
</dbReference>
<dbReference type="GO" id="GO:0052689">
    <property type="term" value="F:carboxylic ester hydrolase activity"/>
    <property type="evidence" value="ECO:0007669"/>
    <property type="project" value="TreeGrafter"/>
</dbReference>
<organism evidence="5 6">
    <name type="scientific">Penicillium cinerascens</name>
    <dbReference type="NCBI Taxonomy" id="70096"/>
    <lineage>
        <taxon>Eukaryota</taxon>
        <taxon>Fungi</taxon>
        <taxon>Dikarya</taxon>
        <taxon>Ascomycota</taxon>
        <taxon>Pezizomycotina</taxon>
        <taxon>Eurotiomycetes</taxon>
        <taxon>Eurotiomycetidae</taxon>
        <taxon>Eurotiales</taxon>
        <taxon>Aspergillaceae</taxon>
        <taxon>Penicillium</taxon>
    </lineage>
</organism>
<protein>
    <recommendedName>
        <fullName evidence="3">Carboxylic ester hydrolase</fullName>
        <ecNumber evidence="3">3.1.1.-</ecNumber>
    </recommendedName>
</protein>
<dbReference type="InterPro" id="IPR050654">
    <property type="entry name" value="AChE-related_enzymes"/>
</dbReference>
<keyword evidence="2 3" id="KW-0378">Hydrolase</keyword>
<evidence type="ECO:0000313" key="5">
    <source>
        <dbReference type="EMBL" id="KAJ5203604.1"/>
    </source>
</evidence>
<evidence type="ECO:0000256" key="2">
    <source>
        <dbReference type="ARBA" id="ARBA00022801"/>
    </source>
</evidence>
<dbReference type="GeneID" id="83178846"/>
<dbReference type="PROSITE" id="PS00122">
    <property type="entry name" value="CARBOXYLESTERASE_B_1"/>
    <property type="match status" value="1"/>
</dbReference>
<evidence type="ECO:0000256" key="1">
    <source>
        <dbReference type="ARBA" id="ARBA00005964"/>
    </source>
</evidence>
<dbReference type="InterPro" id="IPR019826">
    <property type="entry name" value="Carboxylesterase_B_AS"/>
</dbReference>
<dbReference type="Pfam" id="PF00135">
    <property type="entry name" value="COesterase"/>
    <property type="match status" value="1"/>
</dbReference>
<dbReference type="PANTHER" id="PTHR43918">
    <property type="entry name" value="ACETYLCHOLINESTERASE"/>
    <property type="match status" value="1"/>
</dbReference>
<dbReference type="PANTHER" id="PTHR43918:SF4">
    <property type="entry name" value="CARBOXYLIC ESTER HYDROLASE"/>
    <property type="match status" value="1"/>
</dbReference>
<reference evidence="5" key="1">
    <citation type="submission" date="2022-12" db="EMBL/GenBank/DDBJ databases">
        <authorList>
            <person name="Petersen C."/>
        </authorList>
    </citation>
    <scope>NUCLEOTIDE SEQUENCE</scope>
    <source>
        <strain evidence="5">IBT 15544</strain>
    </source>
</reference>
<dbReference type="EC" id="3.1.1.-" evidence="3"/>